<dbReference type="EMBL" id="EF085079">
    <property type="protein sequence ID" value="ABK24387.1"/>
    <property type="molecule type" value="mRNA"/>
</dbReference>
<proteinExistence type="evidence at transcript level"/>
<accession>A9NUS6</accession>
<feature type="region of interest" description="Disordered" evidence="1">
    <location>
        <begin position="198"/>
        <end position="217"/>
    </location>
</feature>
<sequence length="393" mass="44114">MLAERRLVARGAQQSLPLLRRLNTCIGQRKIFSSENVWKSPGFSSESPFSGNGVFPISLVPLHLQTGFMYFSAIPQDSRDGDFSELDAKEMKEDEGCKDAITYRVPSLTSIFSNQYAKKSVNSVTYIPSENNEKKSVKSVTYIPSEKKEKQSVKSVTSIPSEKNKEKSVNSATSIPEKKEEKSLKSVTSISSKKIEKKIVKSEQQQKTTPKTKEKVEGVSDIMEHPWPEWVQFLEHLNERGYLSKAFHFQGPIELRGLSTERIYAFIKFAAFSFVEDHVEISKLSRSDLKKVALHCCPSVEKLVVLAAKRLHCVYSTEYDASLPINVDDTSNPPSVEVSKVKRLELEDVVRLLCAYGLNAEKNELAIPDDIKQSVVNLLKELVDISASSVNDD</sequence>
<protein>
    <submittedName>
        <fullName evidence="2">Uncharacterized protein</fullName>
    </submittedName>
</protein>
<name>A9NUS6_PICSI</name>
<dbReference type="AlphaFoldDB" id="A9NUS6"/>
<evidence type="ECO:0000256" key="1">
    <source>
        <dbReference type="SAM" id="MobiDB-lite"/>
    </source>
</evidence>
<feature type="region of interest" description="Disordered" evidence="1">
    <location>
        <begin position="151"/>
        <end position="183"/>
    </location>
</feature>
<reference evidence="2" key="1">
    <citation type="journal article" date="2008" name="BMC Genomics">
        <title>A conifer genomics resource of 200,000 spruce (Picea spp.) ESTs and 6,464 high-quality, sequence-finished full-length cDNAs for Sitka spruce (Picea sitchensis).</title>
        <authorList>
            <person name="Ralph S.G."/>
            <person name="Chun H.J."/>
            <person name="Kolosova N."/>
            <person name="Cooper D."/>
            <person name="Oddy C."/>
            <person name="Ritland C.E."/>
            <person name="Kirkpatrick R."/>
            <person name="Moore R."/>
            <person name="Barber S."/>
            <person name="Holt R.A."/>
            <person name="Jones S.J."/>
            <person name="Marra M.A."/>
            <person name="Douglas C.J."/>
            <person name="Ritland K."/>
            <person name="Bohlmann J."/>
        </authorList>
    </citation>
    <scope>NUCLEOTIDE SEQUENCE</scope>
    <source>
        <tissue evidence="2">Green portion of the leader tissue</tissue>
    </source>
</reference>
<organism evidence="2">
    <name type="scientific">Picea sitchensis</name>
    <name type="common">Sitka spruce</name>
    <name type="synonym">Pinus sitchensis</name>
    <dbReference type="NCBI Taxonomy" id="3332"/>
    <lineage>
        <taxon>Eukaryota</taxon>
        <taxon>Viridiplantae</taxon>
        <taxon>Streptophyta</taxon>
        <taxon>Embryophyta</taxon>
        <taxon>Tracheophyta</taxon>
        <taxon>Spermatophyta</taxon>
        <taxon>Pinopsida</taxon>
        <taxon>Pinidae</taxon>
        <taxon>Conifers I</taxon>
        <taxon>Pinales</taxon>
        <taxon>Pinaceae</taxon>
        <taxon>Picea</taxon>
    </lineage>
</organism>
<evidence type="ECO:0000313" key="2">
    <source>
        <dbReference type="EMBL" id="ABK24387.1"/>
    </source>
</evidence>